<name>A0A9N9GE20_9GLOM</name>
<organism evidence="1 2">
    <name type="scientific">Funneliformis caledonium</name>
    <dbReference type="NCBI Taxonomy" id="1117310"/>
    <lineage>
        <taxon>Eukaryota</taxon>
        <taxon>Fungi</taxon>
        <taxon>Fungi incertae sedis</taxon>
        <taxon>Mucoromycota</taxon>
        <taxon>Glomeromycotina</taxon>
        <taxon>Glomeromycetes</taxon>
        <taxon>Glomerales</taxon>
        <taxon>Glomeraceae</taxon>
        <taxon>Funneliformis</taxon>
    </lineage>
</organism>
<proteinExistence type="predicted"/>
<accession>A0A9N9GE20</accession>
<reference evidence="1" key="1">
    <citation type="submission" date="2021-06" db="EMBL/GenBank/DDBJ databases">
        <authorList>
            <person name="Kallberg Y."/>
            <person name="Tangrot J."/>
            <person name="Rosling A."/>
        </authorList>
    </citation>
    <scope>NUCLEOTIDE SEQUENCE</scope>
    <source>
        <strain evidence="1">UK204</strain>
    </source>
</reference>
<sequence>MFKYFKKYDNTRFSYITKTINSILPSDLDEEYDNLAEEVLFTILQLIL</sequence>
<dbReference type="EMBL" id="CAJVPQ010002404">
    <property type="protein sequence ID" value="CAG8595825.1"/>
    <property type="molecule type" value="Genomic_DNA"/>
</dbReference>
<evidence type="ECO:0000313" key="1">
    <source>
        <dbReference type="EMBL" id="CAG8595825.1"/>
    </source>
</evidence>
<gene>
    <name evidence="1" type="ORF">FCALED_LOCUS8335</name>
</gene>
<protein>
    <submittedName>
        <fullName evidence="1">3851_t:CDS:1</fullName>
    </submittedName>
</protein>
<keyword evidence="2" id="KW-1185">Reference proteome</keyword>
<evidence type="ECO:0000313" key="2">
    <source>
        <dbReference type="Proteomes" id="UP000789570"/>
    </source>
</evidence>
<dbReference type="AlphaFoldDB" id="A0A9N9GE20"/>
<dbReference type="Proteomes" id="UP000789570">
    <property type="component" value="Unassembled WGS sequence"/>
</dbReference>
<comment type="caution">
    <text evidence="1">The sequence shown here is derived from an EMBL/GenBank/DDBJ whole genome shotgun (WGS) entry which is preliminary data.</text>
</comment>